<organism evidence="1">
    <name type="scientific">Aquifex aeolicus</name>
    <dbReference type="NCBI Taxonomy" id="63363"/>
    <lineage>
        <taxon>Bacteria</taxon>
        <taxon>Pseudomonadati</taxon>
        <taxon>Aquificota</taxon>
        <taxon>Aquificia</taxon>
        <taxon>Aquificales</taxon>
        <taxon>Aquificaceae</taxon>
        <taxon>Aquifex</taxon>
    </lineage>
</organism>
<accession>A0A7C5Q3Q5</accession>
<comment type="caution">
    <text evidence="1">The sequence shown here is derived from an EMBL/GenBank/DDBJ whole genome shotgun (WGS) entry which is preliminary data.</text>
</comment>
<reference evidence="1" key="1">
    <citation type="journal article" date="2020" name="mSystems">
        <title>Genome- and Community-Level Interaction Insights into Carbon Utilization and Element Cycling Functions of Hydrothermarchaeota in Hydrothermal Sediment.</title>
        <authorList>
            <person name="Zhou Z."/>
            <person name="Liu Y."/>
            <person name="Xu W."/>
            <person name="Pan J."/>
            <person name="Luo Z.H."/>
            <person name="Li M."/>
        </authorList>
    </citation>
    <scope>NUCLEOTIDE SEQUENCE [LARGE SCALE GENOMIC DNA]</scope>
    <source>
        <strain evidence="1">HyVt-501</strain>
    </source>
</reference>
<name>A0A7C5Q3Q5_AQUAO</name>
<proteinExistence type="predicted"/>
<evidence type="ECO:0000313" key="1">
    <source>
        <dbReference type="EMBL" id="HHJ64673.1"/>
    </source>
</evidence>
<gene>
    <name evidence="1" type="ORF">ENJ61_07175</name>
</gene>
<protein>
    <submittedName>
        <fullName evidence="1">Carbon monoxide dehydrogenase</fullName>
    </submittedName>
</protein>
<dbReference type="EMBL" id="DRNB01000262">
    <property type="protein sequence ID" value="HHJ64673.1"/>
    <property type="molecule type" value="Genomic_DNA"/>
</dbReference>
<feature type="non-terminal residue" evidence="1">
    <location>
        <position position="35"/>
    </location>
</feature>
<sequence>MAKLGPSGYSPYPVAVYEGILTPPPGKALLYTEVV</sequence>
<dbReference type="Proteomes" id="UP000885792">
    <property type="component" value="Unassembled WGS sequence"/>
</dbReference>
<dbReference type="AlphaFoldDB" id="A0A7C5Q3Q5"/>